<evidence type="ECO:0000313" key="2">
    <source>
        <dbReference type="Proteomes" id="UP000217790"/>
    </source>
</evidence>
<evidence type="ECO:0000313" key="1">
    <source>
        <dbReference type="EMBL" id="PBK79622.1"/>
    </source>
</evidence>
<proteinExistence type="predicted"/>
<name>A0A2H3CKA4_ARMGA</name>
<sequence length="55" mass="6465">LTGLHVGRVHAIFELPKQYPLHRFPHPLVYVEWFTPLCNPDPITGFYHISKSTRH</sequence>
<organism evidence="1 2">
    <name type="scientific">Armillaria gallica</name>
    <name type="common">Bulbous honey fungus</name>
    <name type="synonym">Armillaria bulbosa</name>
    <dbReference type="NCBI Taxonomy" id="47427"/>
    <lineage>
        <taxon>Eukaryota</taxon>
        <taxon>Fungi</taxon>
        <taxon>Dikarya</taxon>
        <taxon>Basidiomycota</taxon>
        <taxon>Agaricomycotina</taxon>
        <taxon>Agaricomycetes</taxon>
        <taxon>Agaricomycetidae</taxon>
        <taxon>Agaricales</taxon>
        <taxon>Marasmiineae</taxon>
        <taxon>Physalacriaceae</taxon>
        <taxon>Armillaria</taxon>
    </lineage>
</organism>
<dbReference type="Proteomes" id="UP000217790">
    <property type="component" value="Unassembled WGS sequence"/>
</dbReference>
<gene>
    <name evidence="1" type="ORF">ARMGADRAFT_907405</name>
</gene>
<keyword evidence="2" id="KW-1185">Reference proteome</keyword>
<dbReference type="InParanoid" id="A0A2H3CKA4"/>
<reference evidence="2" key="1">
    <citation type="journal article" date="2017" name="Nat. Ecol. Evol.">
        <title>Genome expansion and lineage-specific genetic innovations in the forest pathogenic fungi Armillaria.</title>
        <authorList>
            <person name="Sipos G."/>
            <person name="Prasanna A.N."/>
            <person name="Walter M.C."/>
            <person name="O'Connor E."/>
            <person name="Balint B."/>
            <person name="Krizsan K."/>
            <person name="Kiss B."/>
            <person name="Hess J."/>
            <person name="Varga T."/>
            <person name="Slot J."/>
            <person name="Riley R."/>
            <person name="Boka B."/>
            <person name="Rigling D."/>
            <person name="Barry K."/>
            <person name="Lee J."/>
            <person name="Mihaltcheva S."/>
            <person name="LaButti K."/>
            <person name="Lipzen A."/>
            <person name="Waldron R."/>
            <person name="Moloney N.M."/>
            <person name="Sperisen C."/>
            <person name="Kredics L."/>
            <person name="Vagvoelgyi C."/>
            <person name="Patrignani A."/>
            <person name="Fitzpatrick D."/>
            <person name="Nagy I."/>
            <person name="Doyle S."/>
            <person name="Anderson J.B."/>
            <person name="Grigoriev I.V."/>
            <person name="Gueldener U."/>
            <person name="Muensterkoetter M."/>
            <person name="Nagy L.G."/>
        </authorList>
    </citation>
    <scope>NUCLEOTIDE SEQUENCE [LARGE SCALE GENOMIC DNA]</scope>
    <source>
        <strain evidence="2">Ar21-2</strain>
    </source>
</reference>
<feature type="non-terminal residue" evidence="1">
    <location>
        <position position="1"/>
    </location>
</feature>
<dbReference type="AlphaFoldDB" id="A0A2H3CKA4"/>
<dbReference type="OrthoDB" id="3244185at2759"/>
<accession>A0A2H3CKA4</accession>
<dbReference type="EMBL" id="KZ293768">
    <property type="protein sequence ID" value="PBK79622.1"/>
    <property type="molecule type" value="Genomic_DNA"/>
</dbReference>
<feature type="non-terminal residue" evidence="1">
    <location>
        <position position="55"/>
    </location>
</feature>
<protein>
    <submittedName>
        <fullName evidence="1">Uncharacterized protein</fullName>
    </submittedName>
</protein>